<dbReference type="EMBL" id="AGWL01000003">
    <property type="protein sequence ID" value="EKU95373.1"/>
    <property type="molecule type" value="Genomic_DNA"/>
</dbReference>
<dbReference type="PROSITE" id="PS50006">
    <property type="entry name" value="FHA_DOMAIN"/>
    <property type="match status" value="1"/>
</dbReference>
<evidence type="ECO:0000313" key="6">
    <source>
        <dbReference type="Proteomes" id="UP000009888"/>
    </source>
</evidence>
<keyword evidence="1" id="KW-0597">Phosphoprotein</keyword>
<dbReference type="PANTHER" id="PTHR23308">
    <property type="entry name" value="NUCLEAR INHIBITOR OF PROTEIN PHOSPHATASE-1"/>
    <property type="match status" value="1"/>
</dbReference>
<protein>
    <recommendedName>
        <fullName evidence="4">FHA domain-containing protein</fullName>
    </recommendedName>
</protein>
<feature type="compositionally biased region" description="Basic residues" evidence="2">
    <location>
        <begin position="37"/>
        <end position="47"/>
    </location>
</feature>
<evidence type="ECO:0000256" key="1">
    <source>
        <dbReference type="ARBA" id="ARBA00022553"/>
    </source>
</evidence>
<feature type="domain" description="FHA" evidence="4">
    <location>
        <begin position="94"/>
        <end position="143"/>
    </location>
</feature>
<feature type="transmembrane region" description="Helical" evidence="3">
    <location>
        <begin position="6"/>
        <end position="27"/>
    </location>
</feature>
<gene>
    <name evidence="5" type="ORF">HMPREF9233_00738</name>
</gene>
<dbReference type="PATRIC" id="fig|883066.3.peg.762"/>
<dbReference type="SUPFAM" id="SSF49879">
    <property type="entry name" value="SMAD/FHA domain"/>
    <property type="match status" value="1"/>
</dbReference>
<keyword evidence="3" id="KW-0812">Transmembrane</keyword>
<evidence type="ECO:0000313" key="5">
    <source>
        <dbReference type="EMBL" id="EKU95373.1"/>
    </source>
</evidence>
<dbReference type="Pfam" id="PF00498">
    <property type="entry name" value="FHA"/>
    <property type="match status" value="1"/>
</dbReference>
<dbReference type="Gene3D" id="2.60.200.20">
    <property type="match status" value="1"/>
</dbReference>
<dbReference type="InterPro" id="IPR008984">
    <property type="entry name" value="SMAD_FHA_dom_sf"/>
</dbReference>
<dbReference type="InterPro" id="IPR000253">
    <property type="entry name" value="FHA_dom"/>
</dbReference>
<proteinExistence type="predicted"/>
<dbReference type="eggNOG" id="COG1716">
    <property type="taxonomic scope" value="Bacteria"/>
</dbReference>
<evidence type="ECO:0000259" key="4">
    <source>
        <dbReference type="PROSITE" id="PS50006"/>
    </source>
</evidence>
<name>K9EFI6_9ACTO</name>
<keyword evidence="6" id="KW-1185">Reference proteome</keyword>
<reference evidence="5 6" key="1">
    <citation type="submission" date="2012-09" db="EMBL/GenBank/DDBJ databases">
        <title>The Genome Sequence of Actinobaculum massiliae ACS-171-V-COL2.</title>
        <authorList>
            <consortium name="The Broad Institute Genome Sequencing Platform"/>
            <person name="Earl A."/>
            <person name="Ward D."/>
            <person name="Feldgarden M."/>
            <person name="Gevers D."/>
            <person name="Saerens B."/>
            <person name="Vaneechoutte M."/>
            <person name="Walker B."/>
            <person name="Young S.K."/>
            <person name="Zeng Q."/>
            <person name="Gargeya S."/>
            <person name="Fitzgerald M."/>
            <person name="Haas B."/>
            <person name="Abouelleil A."/>
            <person name="Alvarado L."/>
            <person name="Arachchi H.M."/>
            <person name="Berlin A."/>
            <person name="Chapman S.B."/>
            <person name="Goldberg J."/>
            <person name="Griggs A."/>
            <person name="Gujja S."/>
            <person name="Hansen M."/>
            <person name="Howarth C."/>
            <person name="Imamovic A."/>
            <person name="Larimer J."/>
            <person name="McCowen C."/>
            <person name="Montmayeur A."/>
            <person name="Murphy C."/>
            <person name="Neiman D."/>
            <person name="Pearson M."/>
            <person name="Priest M."/>
            <person name="Roberts A."/>
            <person name="Saif S."/>
            <person name="Shea T."/>
            <person name="Sisk P."/>
            <person name="Sykes S."/>
            <person name="Wortman J."/>
            <person name="Nusbaum C."/>
            <person name="Birren B."/>
        </authorList>
    </citation>
    <scope>NUCLEOTIDE SEQUENCE [LARGE SCALE GENOMIC DNA]</scope>
    <source>
        <strain evidence="6">ACS-171-V-Col2</strain>
    </source>
</reference>
<dbReference type="HOGENOM" id="CLU_131367_0_0_11"/>
<sequence length="166" mass="18061">MNLFLTLLRFGFLALTWIFVLGIVMVVRRDTSGTAIRARKSTSSKHGRAPETHHEDSAPAEVPPEPARLIPQPVIAVVGGPLTGTVLPLSRSPLLIGRSPDSSLVLDDSYASSRHAKLFFRDGYWWIEDLQSTNGTYIGGARINEPVALTPGVQVTIGKTTMELQV</sequence>
<dbReference type="SMART" id="SM00240">
    <property type="entry name" value="FHA"/>
    <property type="match status" value="1"/>
</dbReference>
<evidence type="ECO:0000256" key="2">
    <source>
        <dbReference type="SAM" id="MobiDB-lite"/>
    </source>
</evidence>
<accession>K9EFI6</accession>
<comment type="caution">
    <text evidence="5">The sequence shown here is derived from an EMBL/GenBank/DDBJ whole genome shotgun (WGS) entry which is preliminary data.</text>
</comment>
<dbReference type="InterPro" id="IPR050923">
    <property type="entry name" value="Cell_Proc_Reg/RNA_Proc"/>
</dbReference>
<feature type="region of interest" description="Disordered" evidence="2">
    <location>
        <begin position="36"/>
        <end position="65"/>
    </location>
</feature>
<dbReference type="Proteomes" id="UP000009888">
    <property type="component" value="Unassembled WGS sequence"/>
</dbReference>
<dbReference type="STRING" id="202789.GCA_001457435_01391"/>
<dbReference type="AlphaFoldDB" id="K9EFI6"/>
<dbReference type="RefSeq" id="WP_007000944.1">
    <property type="nucleotide sequence ID" value="NZ_JH992955.1"/>
</dbReference>
<evidence type="ECO:0000256" key="3">
    <source>
        <dbReference type="SAM" id="Phobius"/>
    </source>
</evidence>
<organism evidence="5 6">
    <name type="scientific">Actinobaculum massiliense ACS-171-V-Col2</name>
    <dbReference type="NCBI Taxonomy" id="883066"/>
    <lineage>
        <taxon>Bacteria</taxon>
        <taxon>Bacillati</taxon>
        <taxon>Actinomycetota</taxon>
        <taxon>Actinomycetes</taxon>
        <taxon>Actinomycetales</taxon>
        <taxon>Actinomycetaceae</taxon>
        <taxon>Actinobaculum</taxon>
    </lineage>
</organism>
<keyword evidence="3" id="KW-0472">Membrane</keyword>
<feature type="compositionally biased region" description="Basic and acidic residues" evidence="2">
    <location>
        <begin position="48"/>
        <end position="57"/>
    </location>
</feature>
<keyword evidence="3" id="KW-1133">Transmembrane helix</keyword>